<name>A0ABW4I6N6_9SPHN</name>
<comment type="similarity">
    <text evidence="1">Belongs to the LysR transcriptional regulatory family.</text>
</comment>
<evidence type="ECO:0000313" key="3">
    <source>
        <dbReference type="EMBL" id="MFD1613171.1"/>
    </source>
</evidence>
<dbReference type="EMBL" id="JBHUDY010000002">
    <property type="protein sequence ID" value="MFD1613171.1"/>
    <property type="molecule type" value="Genomic_DNA"/>
</dbReference>
<dbReference type="Gene3D" id="3.40.190.290">
    <property type="match status" value="1"/>
</dbReference>
<evidence type="ECO:0000313" key="4">
    <source>
        <dbReference type="Proteomes" id="UP001597115"/>
    </source>
</evidence>
<proteinExistence type="inferred from homology"/>
<keyword evidence="4" id="KW-1185">Reference proteome</keyword>
<reference evidence="4" key="1">
    <citation type="journal article" date="2019" name="Int. J. Syst. Evol. Microbiol.">
        <title>The Global Catalogue of Microorganisms (GCM) 10K type strain sequencing project: providing services to taxonomists for standard genome sequencing and annotation.</title>
        <authorList>
            <consortium name="The Broad Institute Genomics Platform"/>
            <consortium name="The Broad Institute Genome Sequencing Center for Infectious Disease"/>
            <person name="Wu L."/>
            <person name="Ma J."/>
        </authorList>
    </citation>
    <scope>NUCLEOTIDE SEQUENCE [LARGE SCALE GENOMIC DNA]</scope>
    <source>
        <strain evidence="4">CGMCC 1.16275</strain>
    </source>
</reference>
<accession>A0ABW4I6N6</accession>
<gene>
    <name evidence="3" type="ORF">ACFSCW_15300</name>
</gene>
<dbReference type="Pfam" id="PF03466">
    <property type="entry name" value="LysR_substrate"/>
    <property type="match status" value="1"/>
</dbReference>
<feature type="domain" description="LysR substrate-binding" evidence="2">
    <location>
        <begin position="21"/>
        <end position="225"/>
    </location>
</feature>
<evidence type="ECO:0000259" key="2">
    <source>
        <dbReference type="Pfam" id="PF03466"/>
    </source>
</evidence>
<dbReference type="PANTHER" id="PTHR30537:SF1">
    <property type="entry name" value="HTH-TYPE TRANSCRIPTIONAL REGULATOR PGRR"/>
    <property type="match status" value="1"/>
</dbReference>
<dbReference type="InterPro" id="IPR058163">
    <property type="entry name" value="LysR-type_TF_proteobact-type"/>
</dbReference>
<evidence type="ECO:0000256" key="1">
    <source>
        <dbReference type="ARBA" id="ARBA00009437"/>
    </source>
</evidence>
<comment type="caution">
    <text evidence="3">The sequence shown here is derived from an EMBL/GenBank/DDBJ whole genome shotgun (WGS) entry which is preliminary data.</text>
</comment>
<dbReference type="InterPro" id="IPR005119">
    <property type="entry name" value="LysR_subst-bd"/>
</dbReference>
<organism evidence="3 4">
    <name type="scientific">Sphingomonas tabacisoli</name>
    <dbReference type="NCBI Taxonomy" id="2249466"/>
    <lineage>
        <taxon>Bacteria</taxon>
        <taxon>Pseudomonadati</taxon>
        <taxon>Pseudomonadota</taxon>
        <taxon>Alphaproteobacteria</taxon>
        <taxon>Sphingomonadales</taxon>
        <taxon>Sphingomonadaceae</taxon>
        <taxon>Sphingomonas</taxon>
    </lineage>
</organism>
<dbReference type="Proteomes" id="UP001597115">
    <property type="component" value="Unassembled WGS sequence"/>
</dbReference>
<protein>
    <submittedName>
        <fullName evidence="3">LysR substrate-binding domain-containing protein</fullName>
    </submittedName>
</protein>
<dbReference type="PANTHER" id="PTHR30537">
    <property type="entry name" value="HTH-TYPE TRANSCRIPTIONAL REGULATOR"/>
    <property type="match status" value="1"/>
</dbReference>
<sequence length="230" mass="25517">MIGSHLDGIEDGLSALSALREKPAGTVRITATEHAARSVLWPAFEKLLPHYPEINLEIIISYGLTDIVAEQIDAGVRPGGIIDKNMIAVPIAQEMRMAVVGSPSYFADRDLPLVPQDLTGHSCINLRLPRHGGVYVWEFEKGSRELNVRVSGQLTFNLTSMILEAAIGGFGLAMLPEDQVINHLSKGRLVRVLKDWCEPYPGYHLYYPSRRQPTPAFSVLVNELRYRGET</sequence>
<dbReference type="SUPFAM" id="SSF53850">
    <property type="entry name" value="Periplasmic binding protein-like II"/>
    <property type="match status" value="1"/>
</dbReference>
<dbReference type="CDD" id="cd08474">
    <property type="entry name" value="PBP2_CrgA_like_5"/>
    <property type="match status" value="1"/>
</dbReference>